<protein>
    <submittedName>
        <fullName evidence="13">Transmembrane protein 131-like, N-terminal</fullName>
    </submittedName>
</protein>
<dbReference type="Pfam" id="PF12371">
    <property type="entry name" value="TMEM131_like_N"/>
    <property type="match status" value="1"/>
</dbReference>
<comment type="similarity">
    <text evidence="2">Belongs to the TMEM131 family.</text>
</comment>
<feature type="domain" description="DUF7579" evidence="11">
    <location>
        <begin position="481"/>
        <end position="600"/>
    </location>
</feature>
<accession>A0AAN8Z860</accession>
<dbReference type="Proteomes" id="UP001370490">
    <property type="component" value="Unassembled WGS sequence"/>
</dbReference>
<feature type="signal peptide" evidence="9">
    <location>
        <begin position="1"/>
        <end position="20"/>
    </location>
</feature>
<evidence type="ECO:0000313" key="14">
    <source>
        <dbReference type="Proteomes" id="UP001370490"/>
    </source>
</evidence>
<evidence type="ECO:0000256" key="1">
    <source>
        <dbReference type="ARBA" id="ARBA00004479"/>
    </source>
</evidence>
<feature type="region of interest" description="Disordered" evidence="7">
    <location>
        <begin position="1085"/>
        <end position="1145"/>
    </location>
</feature>
<evidence type="ECO:0000256" key="4">
    <source>
        <dbReference type="ARBA" id="ARBA00022729"/>
    </source>
</evidence>
<dbReference type="InterPro" id="IPR022113">
    <property type="entry name" value="TMEM131L_N"/>
</dbReference>
<proteinExistence type="inferred from homology"/>
<feature type="transmembrane region" description="Helical" evidence="8">
    <location>
        <begin position="945"/>
        <end position="976"/>
    </location>
</feature>
<dbReference type="Pfam" id="PF24501">
    <property type="entry name" value="Ig_TMEM131L_5"/>
    <property type="match status" value="1"/>
</dbReference>
<evidence type="ECO:0000259" key="11">
    <source>
        <dbReference type="Pfam" id="PF24474"/>
    </source>
</evidence>
<dbReference type="InterPro" id="IPR039877">
    <property type="entry name" value="TMEM131-like"/>
</dbReference>
<evidence type="ECO:0000256" key="9">
    <source>
        <dbReference type="SAM" id="SignalP"/>
    </source>
</evidence>
<evidence type="ECO:0000259" key="12">
    <source>
        <dbReference type="Pfam" id="PF24501"/>
    </source>
</evidence>
<evidence type="ECO:0000313" key="13">
    <source>
        <dbReference type="EMBL" id="KAK6924078.1"/>
    </source>
</evidence>
<dbReference type="Pfam" id="PF24474">
    <property type="entry name" value="DUF7579"/>
    <property type="match status" value="1"/>
</dbReference>
<dbReference type="InterPro" id="IPR055437">
    <property type="entry name" value="TMEM131L_Ig_5"/>
</dbReference>
<name>A0AAN8Z860_9MAGN</name>
<comment type="caution">
    <text evidence="13">The sequence shown here is derived from an EMBL/GenBank/DDBJ whole genome shotgun (WGS) entry which is preliminary data.</text>
</comment>
<feature type="chain" id="PRO_5042840356" evidence="9">
    <location>
        <begin position="21"/>
        <end position="1337"/>
    </location>
</feature>
<evidence type="ECO:0000256" key="2">
    <source>
        <dbReference type="ARBA" id="ARBA00006682"/>
    </source>
</evidence>
<evidence type="ECO:0000259" key="10">
    <source>
        <dbReference type="Pfam" id="PF12371"/>
    </source>
</evidence>
<feature type="domain" description="TMEM131L fifth Ig-like" evidence="12">
    <location>
        <begin position="849"/>
        <end position="912"/>
    </location>
</feature>
<dbReference type="EMBL" id="JBAMMX010000017">
    <property type="protein sequence ID" value="KAK6924078.1"/>
    <property type="molecule type" value="Genomic_DNA"/>
</dbReference>
<feature type="region of interest" description="Disordered" evidence="7">
    <location>
        <begin position="1030"/>
        <end position="1062"/>
    </location>
</feature>
<evidence type="ECO:0000256" key="3">
    <source>
        <dbReference type="ARBA" id="ARBA00022692"/>
    </source>
</evidence>
<dbReference type="InterPro" id="IPR056001">
    <property type="entry name" value="DUF7579"/>
</dbReference>
<evidence type="ECO:0000256" key="6">
    <source>
        <dbReference type="ARBA" id="ARBA00023136"/>
    </source>
</evidence>
<evidence type="ECO:0000256" key="5">
    <source>
        <dbReference type="ARBA" id="ARBA00022989"/>
    </source>
</evidence>
<keyword evidence="4 9" id="KW-0732">Signal</keyword>
<keyword evidence="14" id="KW-1185">Reference proteome</keyword>
<feature type="compositionally biased region" description="Low complexity" evidence="7">
    <location>
        <begin position="1124"/>
        <end position="1145"/>
    </location>
</feature>
<evidence type="ECO:0000256" key="8">
    <source>
        <dbReference type="SAM" id="Phobius"/>
    </source>
</evidence>
<feature type="domain" description="Transmembrane protein 131-like N-terminal" evidence="10">
    <location>
        <begin position="225"/>
        <end position="308"/>
    </location>
</feature>
<keyword evidence="3 8" id="KW-0812">Transmembrane</keyword>
<comment type="subcellular location">
    <subcellularLocation>
        <location evidence="1">Membrane</location>
        <topology evidence="1">Single-pass type I membrane protein</topology>
    </subcellularLocation>
</comment>
<gene>
    <name evidence="13" type="ORF">RJ641_010278</name>
</gene>
<keyword evidence="6 8" id="KW-0472">Membrane</keyword>
<dbReference type="PANTHER" id="PTHR22050:SF0">
    <property type="entry name" value="TRANSMEMBRANE PROTEIN 131 HOMOLOG"/>
    <property type="match status" value="1"/>
</dbReference>
<keyword evidence="5 8" id="KW-1133">Transmembrane helix</keyword>
<feature type="transmembrane region" description="Helical" evidence="8">
    <location>
        <begin position="907"/>
        <end position="924"/>
    </location>
</feature>
<evidence type="ECO:0000256" key="7">
    <source>
        <dbReference type="SAM" id="MobiDB-lite"/>
    </source>
</evidence>
<reference evidence="13 14" key="1">
    <citation type="submission" date="2023-12" db="EMBL/GenBank/DDBJ databases">
        <title>A high-quality genome assembly for Dillenia turbinata (Dilleniales).</title>
        <authorList>
            <person name="Chanderbali A."/>
        </authorList>
    </citation>
    <scope>NUCLEOTIDE SEQUENCE [LARGE SCALE GENOMIC DNA]</scope>
    <source>
        <strain evidence="13">LSX21</strain>
        <tissue evidence="13">Leaf</tissue>
    </source>
</reference>
<organism evidence="13 14">
    <name type="scientific">Dillenia turbinata</name>
    <dbReference type="NCBI Taxonomy" id="194707"/>
    <lineage>
        <taxon>Eukaryota</taxon>
        <taxon>Viridiplantae</taxon>
        <taxon>Streptophyta</taxon>
        <taxon>Embryophyta</taxon>
        <taxon>Tracheophyta</taxon>
        <taxon>Spermatophyta</taxon>
        <taxon>Magnoliopsida</taxon>
        <taxon>eudicotyledons</taxon>
        <taxon>Gunneridae</taxon>
        <taxon>Pentapetalae</taxon>
        <taxon>Dilleniales</taxon>
        <taxon>Dilleniaceae</taxon>
        <taxon>Dillenia</taxon>
    </lineage>
</organism>
<sequence length="1337" mass="144990">MVKAFYLLVLLCTLFRVAAPGPCALSGMLNSVVYDACGSLRDDYDAGLQNSYDGDIKLDYVVDNSSKGDAGLQNSYDGDIKLDYVVDNSSIRTNTENICRDAGTFCFPSTLPGFSSREHRTEKGVSECQSYDISEGPFDTSTKPGSSTLDQVRYKLYSGKSVYCSMSSKDGNHAFSSSISCGNDRNDVASCRGHLLNQKISDFGLKNNNEAVELGFSDGTISPYVQISPPLLDWGQKYLYFPSIFFLTVKNTHKDSVLQVYEPFSSNTQFYPCNFSEMLLGPGEVVSMCFVFLPRLLGLSSAQLILQTSAGGFLVWATGYGVESPFGIHPLVGLNVSSSGRWSKNLSFFNPLDETLHIEEVTALISISSGKSFHSTEVLCGKENFDGYDDSSLLSYKSEPVVDTSEVGFPLLAVRPHGSWEINPLQSASIAEIDVSSDIEGKLSGSVCVRVVMDLQNRNDIVMIPLEADVDRRAASYDLTGSVAASLEALMACDSGKKVVVALSLSNGTPYPLTLVKISEVTENPGLFQLKFMGGLMLFPGTITQVAVISYSSPMAKMPDPPHEVHNVHMNCAIHIMTNDSSDSQIEIPCQDILGICSKDNLDMYIGHTYHSRKVEFGNKITGSIDHNLKSQSLTKISVIEAADADDFILVNWKSQGSSSYLSVLDEQEVIFPLVQVGTRYPKLITVKNPSEQPVIMQLILNSGVIIDECRSSDELGKPPSAMLNANESSSPTRYGFSLAQESITVAYVHPHSIASFGPIFFHPADQCQWRSSALIRNNLSGVEWLLLSGVGGSGSLVFFEGSKQVHSLDFDIELPSSFNISPSEEFNHMEDTTRACSQPLLKELHAKNVGDMPLEVRRIGVSGTECGLDGFKVNTCNGFSLEPGESSAIRISYQTDFTAAIVHRDLELALCTGILVMPMKATLPIDMVNLCKKSMFWMRVKRSIAAGLFAAPFMLLAFCCIVPQAMALVSVVSLLKNQSTSIASIRTAGKSSRARRNKRNCKVAVSAKFDGLLSSVERDETLMLGATGQYPGSQVGGSEEGIDSHDVRPTAGNQKVKTGLPDGAKEYIQSSLSLSKSLVVEGSDLPAASQPGNLTVRIGKEKGRRQRRRGGAGAGFTALFEVSSSQSGNSTPSSPLSPVSSVTPKRTWLVSPDVEQSVEARSPFVQVAEQQYNKSKFMEPASRADVMDHVFPGEYCSTRGVTTTLHQPSMPRKTAGKPISLPCATFPFAARPASSVLCSSPFLASTSTIAPESRAPGSRLYNHKTFPAEEKSVTGNEFTYDIWGDHFSGFNLLDRSKEVNHMNSSHTESGSNSFFVRGPQDLKTHPKAVSCFQGEG</sequence>
<dbReference type="GO" id="GO:0016020">
    <property type="term" value="C:membrane"/>
    <property type="evidence" value="ECO:0007669"/>
    <property type="project" value="UniProtKB-SubCell"/>
</dbReference>
<dbReference type="PANTHER" id="PTHR22050">
    <property type="entry name" value="RW1 PROTEIN HOMOLOG"/>
    <property type="match status" value="1"/>
</dbReference>